<dbReference type="PROSITE" id="PS51585">
    <property type="entry name" value="SAM_MT_TPMT"/>
    <property type="match status" value="1"/>
</dbReference>
<dbReference type="Pfam" id="PF05724">
    <property type="entry name" value="TPMT"/>
    <property type="match status" value="1"/>
</dbReference>
<keyword evidence="1" id="KW-0597">Phosphoprotein</keyword>
<dbReference type="RefSeq" id="XP_069312290.1">
    <property type="nucleotide sequence ID" value="XM_069447408.1"/>
</dbReference>
<dbReference type="PANTHER" id="PTHR32183">
    <property type="match status" value="1"/>
</dbReference>
<dbReference type="CDD" id="cd02440">
    <property type="entry name" value="AdoMet_MTases"/>
    <property type="match status" value="1"/>
</dbReference>
<keyword evidence="7" id="KW-1185">Reference proteome</keyword>
<evidence type="ECO:0000256" key="1">
    <source>
        <dbReference type="ARBA" id="ARBA00022553"/>
    </source>
</evidence>
<keyword evidence="3" id="KW-0808">Transferase</keyword>
<protein>
    <recommendedName>
        <fullName evidence="8">S-adenosyl-L-methionine-dependent methyltransferase</fullName>
    </recommendedName>
</protein>
<dbReference type="SUPFAM" id="SSF53335">
    <property type="entry name" value="S-adenosyl-L-methionine-dependent methyltransferases"/>
    <property type="match status" value="1"/>
</dbReference>
<dbReference type="InterPro" id="IPR008854">
    <property type="entry name" value="TPMT"/>
</dbReference>
<evidence type="ECO:0000256" key="3">
    <source>
        <dbReference type="ARBA" id="ARBA00022679"/>
    </source>
</evidence>
<reference evidence="6 7" key="1">
    <citation type="submission" date="2024-09" db="EMBL/GenBank/DDBJ databases">
        <title>T2T genomes of carrot and Alternaria dauci and their utility for understanding host-pathogen interaction during carrot leaf blight disease.</title>
        <authorList>
            <person name="Liu W."/>
            <person name="Xu S."/>
            <person name="Ou C."/>
            <person name="Liu X."/>
            <person name="Zhuang F."/>
            <person name="Deng X.W."/>
        </authorList>
    </citation>
    <scope>NUCLEOTIDE SEQUENCE [LARGE SCALE GENOMIC DNA]</scope>
    <source>
        <strain evidence="6 7">A2016</strain>
    </source>
</reference>
<sequence>MATSSQSPTPQSRDWAALWAQKNTSWDKGSANPAFVDFLRSPSNPPLSPDANPTPGAPEPGVYEHTEEVRLPAPMKADGTRRKALVPGCGTGYDVALLASWGYDAYGLEISKHAVDEANAYLKHAEESGSEGEYQVKDEKIGRGSAQCLLGDYFNDAWLRVAGGEEGFDIIYDHTFLCALPLLLRPRWATRTRSLLCPTGILVCIEFPAHKPASAGGPPFSLPPTVHVELLKRPGEEVTYDDDGVVVATDREESADALARIAHWTPRKSHAQVNGIVPCCVSVWRHKKTAGRL</sequence>
<organism evidence="6 7">
    <name type="scientific">Alternaria dauci</name>
    <dbReference type="NCBI Taxonomy" id="48095"/>
    <lineage>
        <taxon>Eukaryota</taxon>
        <taxon>Fungi</taxon>
        <taxon>Dikarya</taxon>
        <taxon>Ascomycota</taxon>
        <taxon>Pezizomycotina</taxon>
        <taxon>Dothideomycetes</taxon>
        <taxon>Pleosporomycetidae</taxon>
        <taxon>Pleosporales</taxon>
        <taxon>Pleosporineae</taxon>
        <taxon>Pleosporaceae</taxon>
        <taxon>Alternaria</taxon>
        <taxon>Alternaria sect. Porri</taxon>
    </lineage>
</organism>
<accession>A0ABR3UZ11</accession>
<dbReference type="PANTHER" id="PTHR32183:SF6">
    <property type="entry name" value="CYSTEINE SULFINATE DESULFINASE_CYSTEINE DESULFURASE AND RELATED ENZYMES"/>
    <property type="match status" value="1"/>
</dbReference>
<proteinExistence type="predicted"/>
<dbReference type="Proteomes" id="UP001578633">
    <property type="component" value="Chromosome 1"/>
</dbReference>
<dbReference type="InterPro" id="IPR029063">
    <property type="entry name" value="SAM-dependent_MTases_sf"/>
</dbReference>
<name>A0ABR3UZ11_9PLEO</name>
<evidence type="ECO:0000256" key="4">
    <source>
        <dbReference type="ARBA" id="ARBA00022691"/>
    </source>
</evidence>
<evidence type="ECO:0000313" key="7">
    <source>
        <dbReference type="Proteomes" id="UP001578633"/>
    </source>
</evidence>
<evidence type="ECO:0000313" key="6">
    <source>
        <dbReference type="EMBL" id="KAL1801706.1"/>
    </source>
</evidence>
<gene>
    <name evidence="6" type="ORF">ACET3X_002048</name>
</gene>
<evidence type="ECO:0008006" key="8">
    <source>
        <dbReference type="Google" id="ProtNLM"/>
    </source>
</evidence>
<dbReference type="Gene3D" id="3.40.50.150">
    <property type="entry name" value="Vaccinia Virus protein VP39"/>
    <property type="match status" value="1"/>
</dbReference>
<dbReference type="GeneID" id="96082370"/>
<evidence type="ECO:0000256" key="2">
    <source>
        <dbReference type="ARBA" id="ARBA00022603"/>
    </source>
</evidence>
<feature type="region of interest" description="Disordered" evidence="5">
    <location>
        <begin position="24"/>
        <end position="62"/>
    </location>
</feature>
<evidence type="ECO:0000256" key="5">
    <source>
        <dbReference type="SAM" id="MobiDB-lite"/>
    </source>
</evidence>
<comment type="caution">
    <text evidence="6">The sequence shown here is derived from an EMBL/GenBank/DDBJ whole genome shotgun (WGS) entry which is preliminary data.</text>
</comment>
<keyword evidence="4" id="KW-0949">S-adenosyl-L-methionine</keyword>
<keyword evidence="2" id="KW-0489">Methyltransferase</keyword>
<dbReference type="EMBL" id="JBHGVX010000001">
    <property type="protein sequence ID" value="KAL1801706.1"/>
    <property type="molecule type" value="Genomic_DNA"/>
</dbReference>